<dbReference type="PANTHER" id="PTHR43811:SF19">
    <property type="entry name" value="39 KDA FK506-BINDING NUCLEAR PROTEIN"/>
    <property type="match status" value="1"/>
</dbReference>
<feature type="domain" description="PPIase FKBP-type" evidence="9">
    <location>
        <begin position="246"/>
        <end position="305"/>
    </location>
</feature>
<gene>
    <name evidence="10" type="ORF">JW613_25460</name>
</gene>
<keyword evidence="5 6" id="KW-0413">Isomerase</keyword>
<feature type="region of interest" description="Disordered" evidence="7">
    <location>
        <begin position="187"/>
        <end position="237"/>
    </location>
</feature>
<comment type="catalytic activity">
    <reaction evidence="1 6">
        <text>[protein]-peptidylproline (omega=180) = [protein]-peptidylproline (omega=0)</text>
        <dbReference type="Rhea" id="RHEA:16237"/>
        <dbReference type="Rhea" id="RHEA-COMP:10747"/>
        <dbReference type="Rhea" id="RHEA-COMP:10748"/>
        <dbReference type="ChEBI" id="CHEBI:83833"/>
        <dbReference type="ChEBI" id="CHEBI:83834"/>
        <dbReference type="EC" id="5.2.1.8"/>
    </reaction>
</comment>
<evidence type="ECO:0000256" key="7">
    <source>
        <dbReference type="SAM" id="MobiDB-lite"/>
    </source>
</evidence>
<dbReference type="Proteomes" id="UP000721954">
    <property type="component" value="Unassembled WGS sequence"/>
</dbReference>
<proteinExistence type="inferred from homology"/>
<evidence type="ECO:0000259" key="9">
    <source>
        <dbReference type="PROSITE" id="PS50059"/>
    </source>
</evidence>
<organism evidence="10 11">
    <name type="scientific">Streptomyces smyrnaeus</name>
    <dbReference type="NCBI Taxonomy" id="1387713"/>
    <lineage>
        <taxon>Bacteria</taxon>
        <taxon>Bacillati</taxon>
        <taxon>Actinomycetota</taxon>
        <taxon>Actinomycetes</taxon>
        <taxon>Kitasatosporales</taxon>
        <taxon>Streptomycetaceae</taxon>
        <taxon>Streptomyces</taxon>
    </lineage>
</organism>
<comment type="caution">
    <text evidence="10">The sequence shown here is derived from an EMBL/GenBank/DDBJ whole genome shotgun (WGS) entry which is preliminary data.</text>
</comment>
<comment type="similarity">
    <text evidence="2">Belongs to the FKBP-type PPIase family.</text>
</comment>
<dbReference type="PANTHER" id="PTHR43811">
    <property type="entry name" value="FKBP-TYPE PEPTIDYL-PROLYL CIS-TRANS ISOMERASE FKPA"/>
    <property type="match status" value="1"/>
</dbReference>
<keyword evidence="11" id="KW-1185">Reference proteome</keyword>
<feature type="region of interest" description="Disordered" evidence="7">
    <location>
        <begin position="152"/>
        <end position="171"/>
    </location>
</feature>
<feature type="domain" description="PPIase FKBP-type" evidence="9">
    <location>
        <begin position="96"/>
        <end position="184"/>
    </location>
</feature>
<accession>A0ABS3Y1Z3</accession>
<evidence type="ECO:0000313" key="11">
    <source>
        <dbReference type="Proteomes" id="UP000721954"/>
    </source>
</evidence>
<feature type="chain" id="PRO_5046228392" description="peptidylprolyl isomerase" evidence="8">
    <location>
        <begin position="43"/>
        <end position="329"/>
    </location>
</feature>
<evidence type="ECO:0000256" key="3">
    <source>
        <dbReference type="ARBA" id="ARBA00013194"/>
    </source>
</evidence>
<dbReference type="SUPFAM" id="SSF54534">
    <property type="entry name" value="FKBP-like"/>
    <property type="match status" value="2"/>
</dbReference>
<protein>
    <recommendedName>
        <fullName evidence="3 6">peptidylprolyl isomerase</fullName>
        <ecNumber evidence="3 6">5.2.1.8</ecNumber>
    </recommendedName>
</protein>
<evidence type="ECO:0000256" key="1">
    <source>
        <dbReference type="ARBA" id="ARBA00000971"/>
    </source>
</evidence>
<evidence type="ECO:0000256" key="6">
    <source>
        <dbReference type="PROSITE-ProRule" id="PRU00277"/>
    </source>
</evidence>
<dbReference type="EMBL" id="JAFFZM010000017">
    <property type="protein sequence ID" value="MBO8201616.1"/>
    <property type="molecule type" value="Genomic_DNA"/>
</dbReference>
<dbReference type="EC" id="5.2.1.8" evidence="3 6"/>
<dbReference type="PROSITE" id="PS50059">
    <property type="entry name" value="FKBP_PPIASE"/>
    <property type="match status" value="2"/>
</dbReference>
<feature type="signal peptide" evidence="8">
    <location>
        <begin position="1"/>
        <end position="42"/>
    </location>
</feature>
<feature type="compositionally biased region" description="Basic and acidic residues" evidence="7">
    <location>
        <begin position="67"/>
        <end position="95"/>
    </location>
</feature>
<sequence>MLYISGGPSPRTPRAFRVPRSRSARRIAALLAVPLLAASAVACGGEDGSSDAKGSPPAVSGSWGKKPKIEKGEGDPPSELKTKVLKRGDGQKVQKGDAVSAHYVGQLWNGKEFDSSWKRKTPATFQIGTGKVIKGWDEALVGKNTGSRVEIVAPPDKGYGKKGQPPTIPGNSTLVFVVDLEKIAPSKIDGKPVDKPQNPQLPKVSTKVEKNKAPSVQMPKGKDSAPDQLLSETVVQGDGKKKVGANSTILTHFTAKAWKGGKQLDDTWAQNGAPQEIPVAQIPGWKEGLKGAQAGSRVVISVPQDEFPKEQRKQFKDGVVFSVDVLDVK</sequence>
<keyword evidence="4 6" id="KW-0697">Rotamase</keyword>
<dbReference type="InterPro" id="IPR046357">
    <property type="entry name" value="PPIase_dom_sf"/>
</dbReference>
<dbReference type="GO" id="GO:0016853">
    <property type="term" value="F:isomerase activity"/>
    <property type="evidence" value="ECO:0007669"/>
    <property type="project" value="UniProtKB-KW"/>
</dbReference>
<reference evidence="10 11" key="1">
    <citation type="submission" date="2021-02" db="EMBL/GenBank/DDBJ databases">
        <title>Streptomyces spirodelae sp. nov., isolated from duckweed.</title>
        <authorList>
            <person name="Saimee Y."/>
            <person name="Duangmal K."/>
        </authorList>
    </citation>
    <scope>NUCLEOTIDE SEQUENCE [LARGE SCALE GENOMIC DNA]</scope>
    <source>
        <strain evidence="10 11">DSM 42105</strain>
    </source>
</reference>
<evidence type="ECO:0000256" key="5">
    <source>
        <dbReference type="ARBA" id="ARBA00023235"/>
    </source>
</evidence>
<feature type="region of interest" description="Disordered" evidence="7">
    <location>
        <begin position="43"/>
        <end position="98"/>
    </location>
</feature>
<evidence type="ECO:0000313" key="10">
    <source>
        <dbReference type="EMBL" id="MBO8201616.1"/>
    </source>
</evidence>
<name>A0ABS3Y1Z3_9ACTN</name>
<dbReference type="Gene3D" id="3.10.50.40">
    <property type="match status" value="2"/>
</dbReference>
<evidence type="ECO:0000256" key="4">
    <source>
        <dbReference type="ARBA" id="ARBA00023110"/>
    </source>
</evidence>
<evidence type="ECO:0000256" key="8">
    <source>
        <dbReference type="SAM" id="SignalP"/>
    </source>
</evidence>
<keyword evidence="8" id="KW-0732">Signal</keyword>
<dbReference type="Pfam" id="PF00254">
    <property type="entry name" value="FKBP_C"/>
    <property type="match status" value="2"/>
</dbReference>
<evidence type="ECO:0000256" key="2">
    <source>
        <dbReference type="ARBA" id="ARBA00006577"/>
    </source>
</evidence>
<feature type="region of interest" description="Disordered" evidence="7">
    <location>
        <begin position="1"/>
        <end position="20"/>
    </location>
</feature>
<dbReference type="InterPro" id="IPR001179">
    <property type="entry name" value="PPIase_FKBP_dom"/>
</dbReference>